<dbReference type="InterPro" id="IPR018849">
    <property type="entry name" value="Urb2/Npa2_C"/>
</dbReference>
<feature type="compositionally biased region" description="Basic and acidic residues" evidence="1">
    <location>
        <begin position="460"/>
        <end position="474"/>
    </location>
</feature>
<feature type="domain" description="Nucleolar 27S pre-rRNA processing Urb2/Npa2 C-terminal" evidence="2">
    <location>
        <begin position="1874"/>
        <end position="2107"/>
    </location>
</feature>
<evidence type="ECO:0000313" key="3">
    <source>
        <dbReference type="EMBL" id="KAF7810808.1"/>
    </source>
</evidence>
<evidence type="ECO:0000259" key="2">
    <source>
        <dbReference type="Pfam" id="PF10441"/>
    </source>
</evidence>
<feature type="compositionally biased region" description="Basic residues" evidence="1">
    <location>
        <begin position="11"/>
        <end position="22"/>
    </location>
</feature>
<feature type="region of interest" description="Disordered" evidence="1">
    <location>
        <begin position="455"/>
        <end position="484"/>
    </location>
</feature>
<dbReference type="OrthoDB" id="160374at2759"/>
<dbReference type="Proteomes" id="UP000634136">
    <property type="component" value="Unassembled WGS sequence"/>
</dbReference>
<dbReference type="GO" id="GO:0042254">
    <property type="term" value="P:ribosome biogenesis"/>
    <property type="evidence" value="ECO:0007669"/>
    <property type="project" value="TreeGrafter"/>
</dbReference>
<dbReference type="EMBL" id="JAAIUW010000010">
    <property type="protein sequence ID" value="KAF7810808.1"/>
    <property type="molecule type" value="Genomic_DNA"/>
</dbReference>
<name>A0A834SWD5_9FABA</name>
<keyword evidence="4" id="KW-1185">Reference proteome</keyword>
<organism evidence="3 4">
    <name type="scientific">Senna tora</name>
    <dbReference type="NCBI Taxonomy" id="362788"/>
    <lineage>
        <taxon>Eukaryota</taxon>
        <taxon>Viridiplantae</taxon>
        <taxon>Streptophyta</taxon>
        <taxon>Embryophyta</taxon>
        <taxon>Tracheophyta</taxon>
        <taxon>Spermatophyta</taxon>
        <taxon>Magnoliopsida</taxon>
        <taxon>eudicotyledons</taxon>
        <taxon>Gunneridae</taxon>
        <taxon>Pentapetalae</taxon>
        <taxon>rosids</taxon>
        <taxon>fabids</taxon>
        <taxon>Fabales</taxon>
        <taxon>Fabaceae</taxon>
        <taxon>Caesalpinioideae</taxon>
        <taxon>Cassia clade</taxon>
        <taxon>Senna</taxon>
    </lineage>
</organism>
<protein>
    <submittedName>
        <fullName evidence="3">Urb2/Npa2 family protein</fullName>
    </submittedName>
</protein>
<dbReference type="Pfam" id="PF10441">
    <property type="entry name" value="Urb2"/>
    <property type="match status" value="1"/>
</dbReference>
<dbReference type="PANTHER" id="PTHR15682">
    <property type="entry name" value="UNHEALTHY RIBOSOME BIOGENESIS PROTEIN 2 HOMOLOG"/>
    <property type="match status" value="1"/>
</dbReference>
<feature type="region of interest" description="Disordered" evidence="1">
    <location>
        <begin position="1"/>
        <end position="27"/>
    </location>
</feature>
<dbReference type="GO" id="GO:0005730">
    <property type="term" value="C:nucleolus"/>
    <property type="evidence" value="ECO:0007669"/>
    <property type="project" value="TreeGrafter"/>
</dbReference>
<proteinExistence type="predicted"/>
<dbReference type="InterPro" id="IPR052609">
    <property type="entry name" value="Ribosome_Biogenesis_Reg"/>
</dbReference>
<gene>
    <name evidence="3" type="ORF">G2W53_031784</name>
</gene>
<comment type="caution">
    <text evidence="3">The sequence shown here is derived from an EMBL/GenBank/DDBJ whole genome shotgun (WGS) entry which is preliminary data.</text>
</comment>
<accession>A0A834SWD5</accession>
<evidence type="ECO:0000256" key="1">
    <source>
        <dbReference type="SAM" id="MobiDB-lite"/>
    </source>
</evidence>
<reference evidence="3" key="1">
    <citation type="submission" date="2020-09" db="EMBL/GenBank/DDBJ databases">
        <title>Genome-Enabled Discovery of Anthraquinone Biosynthesis in Senna tora.</title>
        <authorList>
            <person name="Kang S.-H."/>
            <person name="Pandey R.P."/>
            <person name="Lee C.-M."/>
            <person name="Sim J.-S."/>
            <person name="Jeong J.-T."/>
            <person name="Choi B.-S."/>
            <person name="Jung M."/>
            <person name="Ginzburg D."/>
            <person name="Zhao K."/>
            <person name="Won S.Y."/>
            <person name="Oh T.-J."/>
            <person name="Yu Y."/>
            <person name="Kim N.-H."/>
            <person name="Lee O.R."/>
            <person name="Lee T.-H."/>
            <person name="Bashyal P."/>
            <person name="Kim T.-S."/>
            <person name="Lee W.-H."/>
            <person name="Kawkins C."/>
            <person name="Kim C.-K."/>
            <person name="Kim J.S."/>
            <person name="Ahn B.O."/>
            <person name="Rhee S.Y."/>
            <person name="Sohng J.K."/>
        </authorList>
    </citation>
    <scope>NUCLEOTIDE SEQUENCE</scope>
    <source>
        <tissue evidence="3">Leaf</tissue>
    </source>
</reference>
<sequence length="2108" mass="239530">MADSEANVRTKTSKKLKKRKQRIHEETERLSKVQRTEWNTVKHDMNSEQSESYCDDFKFDPPWKNLQLILCIQDKQLDLQRFVSFLFFIPSCHCLHSTKNTEQVLRHLFSVMRLGKRSILHLSQYEKIRLAFSFVQSRVEESDGTDLDCETIKLPRLLYFLNDWIQSVLISSDKKNMSDGKKSQVEGIEAYMDLRSWKIFKFCLQESLKFHVSLNMSRNLLRPLHFIAKNALSLLEESPIYSEESFLSGERYMLYDTALDCVSLVFSSHGGLSNENLELWVSTACVLLDLVQKMYTKHLDGSNIGVFALRFLCLVLQPFSKFLRVHPARKNGFHDFVDKLLEPLLDLLGNLHLQVNGSNSIWTERLLKMVEEVLSHGLFHPVHIDGFLSLHGSDMYNVSCDDKSKDSKAVIKSYHRHLFDVLNKIIARKNAMAIGSLGFLFSLFVNAARKSKETSMLSEGTRKMENTRDLRQLESEEDSSNNISSDTRKSLINFFIHIMEPLLHELDEYLQATMDAKLLLLDLHGLLKSISYLLASFMQEKVYERTEDMSGGACLNFLKKIYNALMSCSATLLSFSNCDVSDKMEMVMFTLSANEMLVAIGHLLEIEYKVIGEDLVKLWLTMLSYLAISWTLKDVLDQCSLSSSIAGLGCQIIDLYSQLRQVENAILALCKAIRLTVCHEGNTEERPRFLTSLSNEVYSESLEMLLSSQEFVNAIRKAAQSIPEGKVNGCIRHLTNDISESLKWTKDCSSLVDGEKFNKRSVKCTIQVSNLQVELLGRWLSRLYALVLASLTITEGNSNLIGVAIKELIALMRPYLSTLVGQQPDAIHSFLSYVMGNAVDWVAGKRKVLKKFGRSCQWVIVFFFQLFVSCRSLHRQAISLMPPALSKKMCAEAGDFIAYSAHELMERIGGIDTGYFSWIVQPSASLLVVMQFISDIYLKDGSADSCPLIYVFHSMALQRLVDLNRLLLLFKYLQNSQYNLQIKALEEEAVGLTNFMMESLSCVYQSPVLLSDVEVNCENIIAQDPHESKGWDLGVCFAYKKSLPTDIWSNLCKNIDVWGNHASKKHLKKFFKHLLHTSLHCVTSTFQNLSVHEIDECKRFKGVTLPQISSELLSNSVLYEQKFTCRNLASRICFALEKSVLPLFSKIAYSDINLQRSLNWHEFLNDLDNSAIVDRNKDFSVDCSTVDLSAQSREKLHTKVSREEKAFPLISKSFAICHHLLNFLCWIPDIKARSFSLYVTCIFNLERLLVSALLHFVNTVSQDHYYEFLRLFVSCRKALRYIIMGFCEKTEVDESLPNSIISESSFPVLWLYKSASLIVGHKEAFSAKNTTLLKLLVFSLMDHTSYVLKGMGKYQIIHRPTLDKEAVKPSEEVSNDRIVHEDSHLLQSSQYVDFQEFEALKSLTFMTDNLKEQMQNLLVHLKDAQCCGNVGFGMSYENVNRFSFAVSCLSGFLWSLASVVDLKEVKDCDCKGEVLLWNDNHTSQLNNCINVLGKVIDLFVQKLFVGNNQPFKSLCSLDTKWLTLEFSCTKADASFGTQQESEGAITCSASPAIGNNTEGSSDLEKLLEPRCENSVASVLGRADSFEPEYLNKPLLQSLLKGENLEVAFSLRQLLMASSVLLKLNLQKDSCSLLSSFVPTFIEISRVLLLEFTEMAEVPQQSAFLLLDGVMTYLRELSSYFLLTDPISSRKIYNNLIELYLRAMGKTISLQGKRAILTFHERQSSTKNFHERSFEAHSSSELYCFSLDEFKARLRMSFKAYIEKPSELHLLSAIQAVERALVGVREGCTMIYDIKASTDWGEISSVVAAGIDCFDMILEFVSGRKGLKLIKRHFQSSVAAIFNIILHLQSSQIFYGDLKSSTVANDPDPGSTILMCVEVLTTVSRKHAIFQMNSWHVGHLLRIPAALFQSFLQLRVSKGSSPSGSLIISEEQISHQVEAVDICYVDHQFSLNLFVACCQLLCTTIKRHQSECKQCVAHLEASVSVLLNCLETIDNKNFFSWEVEEGVKCACFLRRVYEEIKQQKDIFSRQCSLFLSNYIWVYSGYGPKRSGIRREIDEALRPGVYALIDACSPDDLQYLHTVFGEGPCRSTLANLQNDYKLNFKYEGKV</sequence>
<dbReference type="PANTHER" id="PTHR15682:SF2">
    <property type="entry name" value="UNHEALTHY RIBOSOME BIOGENESIS PROTEIN 2 HOMOLOG"/>
    <property type="match status" value="1"/>
</dbReference>
<evidence type="ECO:0000313" key="4">
    <source>
        <dbReference type="Proteomes" id="UP000634136"/>
    </source>
</evidence>